<dbReference type="EMBL" id="LNTY01000051">
    <property type="protein sequence ID" value="KXF80489.1"/>
    <property type="molecule type" value="Genomic_DNA"/>
</dbReference>
<evidence type="ECO:0000256" key="13">
    <source>
        <dbReference type="ARBA" id="ARBA00030948"/>
    </source>
</evidence>
<evidence type="ECO:0000256" key="1">
    <source>
        <dbReference type="ARBA" id="ARBA00003280"/>
    </source>
</evidence>
<evidence type="ECO:0000256" key="12">
    <source>
        <dbReference type="ARBA" id="ARBA00023186"/>
    </source>
</evidence>
<evidence type="ECO:0000256" key="4">
    <source>
        <dbReference type="ARBA" id="ARBA00019692"/>
    </source>
</evidence>
<evidence type="ECO:0000256" key="6">
    <source>
        <dbReference type="ARBA" id="ARBA00022519"/>
    </source>
</evidence>
<evidence type="ECO:0000256" key="10">
    <source>
        <dbReference type="ARBA" id="ARBA00023098"/>
    </source>
</evidence>
<feature type="region of interest" description="Disordered" evidence="16">
    <location>
        <begin position="1"/>
        <end position="21"/>
    </location>
</feature>
<dbReference type="Pfam" id="PF03280">
    <property type="entry name" value="Lipase_chap"/>
    <property type="match status" value="1"/>
</dbReference>
<evidence type="ECO:0000256" key="9">
    <source>
        <dbReference type="ARBA" id="ARBA00022989"/>
    </source>
</evidence>
<dbReference type="SUPFAM" id="SSF158855">
    <property type="entry name" value="Lipase chaperone-like"/>
    <property type="match status" value="1"/>
</dbReference>
<keyword evidence="18" id="KW-1185">Reference proteome</keyword>
<evidence type="ECO:0000256" key="11">
    <source>
        <dbReference type="ARBA" id="ARBA00023136"/>
    </source>
</evidence>
<keyword evidence="8" id="KW-0442">Lipid degradation</keyword>
<proteinExistence type="inferred from homology"/>
<dbReference type="GO" id="GO:0051082">
    <property type="term" value="F:unfolded protein binding"/>
    <property type="evidence" value="ECO:0007669"/>
    <property type="project" value="InterPro"/>
</dbReference>
<comment type="function">
    <text evidence="1">May be involved in the folding of the extracellular lipase during its passage through the periplasm.</text>
</comment>
<accession>A0A135I4V7</accession>
<organism evidence="17 18">
    <name type="scientific">Enterovibrio coralii</name>
    <dbReference type="NCBI Taxonomy" id="294935"/>
    <lineage>
        <taxon>Bacteria</taxon>
        <taxon>Pseudomonadati</taxon>
        <taxon>Pseudomonadota</taxon>
        <taxon>Gammaproteobacteria</taxon>
        <taxon>Vibrionales</taxon>
        <taxon>Vibrionaceae</taxon>
        <taxon>Enterovibrio</taxon>
    </lineage>
</organism>
<evidence type="ECO:0000256" key="2">
    <source>
        <dbReference type="ARBA" id="ARBA00004383"/>
    </source>
</evidence>
<evidence type="ECO:0000256" key="5">
    <source>
        <dbReference type="ARBA" id="ARBA00022475"/>
    </source>
</evidence>
<keyword evidence="11" id="KW-0472">Membrane</keyword>
<protein>
    <recommendedName>
        <fullName evidence="4">Lipase chaperone</fullName>
    </recommendedName>
    <alternativeName>
        <fullName evidence="15">Lipase foldase</fullName>
    </alternativeName>
    <alternativeName>
        <fullName evidence="13">Lipase helper protein</fullName>
    </alternativeName>
    <alternativeName>
        <fullName evidence="14">Lipase modulator</fullName>
    </alternativeName>
</protein>
<dbReference type="GO" id="GO:0006457">
    <property type="term" value="P:protein folding"/>
    <property type="evidence" value="ECO:0007669"/>
    <property type="project" value="InterPro"/>
</dbReference>
<evidence type="ECO:0000256" key="15">
    <source>
        <dbReference type="ARBA" id="ARBA00033028"/>
    </source>
</evidence>
<dbReference type="AlphaFoldDB" id="A0A135I4V7"/>
<dbReference type="GO" id="GO:0005886">
    <property type="term" value="C:plasma membrane"/>
    <property type="evidence" value="ECO:0007669"/>
    <property type="project" value="UniProtKB-SubCell"/>
</dbReference>
<keyword evidence="5" id="KW-1003">Cell membrane</keyword>
<evidence type="ECO:0000256" key="14">
    <source>
        <dbReference type="ARBA" id="ARBA00031542"/>
    </source>
</evidence>
<keyword evidence="6" id="KW-0997">Cell inner membrane</keyword>
<keyword evidence="7" id="KW-0812">Transmembrane</keyword>
<keyword evidence="12" id="KW-0143">Chaperone</keyword>
<sequence length="254" mass="28916">MNGDENNGSQARSHQGTSVDISSDRDTFEYFLSTLGERELNDVQRDYEAFADSVSYGENQKSLFAKYQAYRQSLDNISPSDSLSGIDYLYFIQDQIHLRQAELFTESEQNKLFYVENLARDMTIKRLELEALGLDENARAEQWQDELDKLPPDMKESYQNAALISQIGALDNMSASDYDSALDQLVGTEAASRIRAYEQEEEAFEQNLAAYFAEKHAFSPTSSPSQLQALKDKYFSADQQRRVTALENVQNNTQ</sequence>
<evidence type="ECO:0000256" key="7">
    <source>
        <dbReference type="ARBA" id="ARBA00022692"/>
    </source>
</evidence>
<dbReference type="InterPro" id="IPR004961">
    <property type="entry name" value="Lipase_chaperone"/>
</dbReference>
<dbReference type="Proteomes" id="UP000070529">
    <property type="component" value="Unassembled WGS sequence"/>
</dbReference>
<keyword evidence="9" id="KW-1133">Transmembrane helix</keyword>
<keyword evidence="10" id="KW-0443">Lipid metabolism</keyword>
<evidence type="ECO:0000313" key="18">
    <source>
        <dbReference type="Proteomes" id="UP000070529"/>
    </source>
</evidence>
<evidence type="ECO:0000256" key="16">
    <source>
        <dbReference type="SAM" id="MobiDB-lite"/>
    </source>
</evidence>
<comment type="subcellular location">
    <subcellularLocation>
        <location evidence="2">Cell inner membrane</location>
        <topology evidence="2">Single-pass membrane protein</topology>
        <orientation evidence="2">Periplasmic side</orientation>
    </subcellularLocation>
</comment>
<gene>
    <name evidence="17" type="ORF">ATN88_22155</name>
</gene>
<reference evidence="17 18" key="1">
    <citation type="submission" date="2015-11" db="EMBL/GenBank/DDBJ databases">
        <title>Genomic Taxonomy of the Vibrionaceae.</title>
        <authorList>
            <person name="Gomez-Gil B."/>
            <person name="Enciso-Ibarra J."/>
        </authorList>
    </citation>
    <scope>NUCLEOTIDE SEQUENCE [LARGE SCALE GENOMIC DNA]</scope>
    <source>
        <strain evidence="17 18">CAIM 912</strain>
    </source>
</reference>
<comment type="caution">
    <text evidence="17">The sequence shown here is derived from an EMBL/GenBank/DDBJ whole genome shotgun (WGS) entry which is preliminary data.</text>
</comment>
<evidence type="ECO:0000256" key="8">
    <source>
        <dbReference type="ARBA" id="ARBA00022963"/>
    </source>
</evidence>
<dbReference type="STRING" id="294935.ATN88_22155"/>
<name>A0A135I4V7_9GAMM</name>
<evidence type="ECO:0000256" key="3">
    <source>
        <dbReference type="ARBA" id="ARBA00010358"/>
    </source>
</evidence>
<comment type="similarity">
    <text evidence="3">Belongs to the lipase chaperone family.</text>
</comment>
<dbReference type="GO" id="GO:0016042">
    <property type="term" value="P:lipid catabolic process"/>
    <property type="evidence" value="ECO:0007669"/>
    <property type="project" value="UniProtKB-KW"/>
</dbReference>
<evidence type="ECO:0000313" key="17">
    <source>
        <dbReference type="EMBL" id="KXF80489.1"/>
    </source>
</evidence>